<dbReference type="AlphaFoldDB" id="A0A085K5B0"/>
<organism evidence="1 2">
    <name type="scientific">Sphingobium yanoikuyae</name>
    <name type="common">Sphingomonas yanoikuyae</name>
    <dbReference type="NCBI Taxonomy" id="13690"/>
    <lineage>
        <taxon>Bacteria</taxon>
        <taxon>Pseudomonadati</taxon>
        <taxon>Pseudomonadota</taxon>
        <taxon>Alphaproteobacteria</taxon>
        <taxon>Sphingomonadales</taxon>
        <taxon>Sphingomonadaceae</taxon>
        <taxon>Sphingobium</taxon>
    </lineage>
</organism>
<dbReference type="Proteomes" id="UP000280708">
    <property type="component" value="Chromosome"/>
</dbReference>
<reference evidence="1 2" key="1">
    <citation type="submission" date="2018-10" db="EMBL/GenBank/DDBJ databases">
        <title>Characterization and genome analysis of a novel bacterium Sphingobium yanoikuyae SJTF8 capable of degrading PAHs.</title>
        <authorList>
            <person name="Yin C."/>
            <person name="Xiong W."/>
            <person name="Liang R."/>
        </authorList>
    </citation>
    <scope>NUCLEOTIDE SEQUENCE [LARGE SCALE GENOMIC DNA]</scope>
    <source>
        <strain evidence="1 2">SJTF8</strain>
    </source>
</reference>
<gene>
    <name evidence="1" type="ORF">EBF16_22040</name>
</gene>
<dbReference type="InterPro" id="IPR016024">
    <property type="entry name" value="ARM-type_fold"/>
</dbReference>
<evidence type="ECO:0000313" key="2">
    <source>
        <dbReference type="Proteomes" id="UP000280708"/>
    </source>
</evidence>
<dbReference type="InterPro" id="IPR011989">
    <property type="entry name" value="ARM-like"/>
</dbReference>
<accession>A0A085K5B0</accession>
<protein>
    <submittedName>
        <fullName evidence="1">Lyase</fullName>
    </submittedName>
</protein>
<name>A0A085K5B0_SPHYA</name>
<dbReference type="SUPFAM" id="SSF48371">
    <property type="entry name" value="ARM repeat"/>
    <property type="match status" value="1"/>
</dbReference>
<keyword evidence="1" id="KW-0456">Lyase</keyword>
<dbReference type="Gene3D" id="1.25.10.10">
    <property type="entry name" value="Leucine-rich Repeat Variant"/>
    <property type="match status" value="1"/>
</dbReference>
<proteinExistence type="predicted"/>
<evidence type="ECO:0000313" key="1">
    <source>
        <dbReference type="EMBL" id="AYO79312.1"/>
    </source>
</evidence>
<dbReference type="EMBL" id="CP033230">
    <property type="protein sequence ID" value="AYO79312.1"/>
    <property type="molecule type" value="Genomic_DNA"/>
</dbReference>
<sequence length="159" mass="17443">MGKNYEPASDFLKDIIAEEIPLSETGFGAINLRRLIALTQDDNATNRDWATLLLAQTALDTPDVRTALLRAFDDEDIYVSAEALLGVAERDRHLALPLARQALQRDFAPMAVFEAVTIIADASLTDLMRPWVEPSGQDWLDDCAQTALNACIGKGDIVN</sequence>
<dbReference type="GO" id="GO:0016829">
    <property type="term" value="F:lyase activity"/>
    <property type="evidence" value="ECO:0007669"/>
    <property type="project" value="UniProtKB-KW"/>
</dbReference>
<dbReference type="RefSeq" id="WP_037508903.1">
    <property type="nucleotide sequence ID" value="NZ_CAIGKD010000012.1"/>
</dbReference>